<feature type="transmembrane region" description="Helical" evidence="1">
    <location>
        <begin position="20"/>
        <end position="40"/>
    </location>
</feature>
<reference evidence="2 3" key="1">
    <citation type="journal article" date="2018" name="Front. Plant Sci.">
        <title>Red Clover (Trifolium pratense) and Zigzag Clover (T. medium) - A Picture of Genomic Similarities and Differences.</title>
        <authorList>
            <person name="Dluhosova J."/>
            <person name="Istvanek J."/>
            <person name="Nedelnik J."/>
            <person name="Repkova J."/>
        </authorList>
    </citation>
    <scope>NUCLEOTIDE SEQUENCE [LARGE SCALE GENOMIC DNA]</scope>
    <source>
        <strain evidence="3">cv. 10/8</strain>
        <tissue evidence="2">Leaf</tissue>
    </source>
</reference>
<accession>A0A392P5U0</accession>
<dbReference type="AlphaFoldDB" id="A0A392P5U0"/>
<proteinExistence type="predicted"/>
<feature type="non-terminal residue" evidence="2">
    <location>
        <position position="41"/>
    </location>
</feature>
<name>A0A392P5U0_9FABA</name>
<evidence type="ECO:0000313" key="3">
    <source>
        <dbReference type="Proteomes" id="UP000265520"/>
    </source>
</evidence>
<evidence type="ECO:0000256" key="1">
    <source>
        <dbReference type="SAM" id="Phobius"/>
    </source>
</evidence>
<protein>
    <submittedName>
        <fullName evidence="2">Uncharacterized protein</fullName>
    </submittedName>
</protein>
<keyword evidence="1" id="KW-0812">Transmembrane</keyword>
<comment type="caution">
    <text evidence="2">The sequence shown here is derived from an EMBL/GenBank/DDBJ whole genome shotgun (WGS) entry which is preliminary data.</text>
</comment>
<dbReference type="EMBL" id="LXQA010064256">
    <property type="protein sequence ID" value="MCI07114.1"/>
    <property type="molecule type" value="Genomic_DNA"/>
</dbReference>
<evidence type="ECO:0000313" key="2">
    <source>
        <dbReference type="EMBL" id="MCI07114.1"/>
    </source>
</evidence>
<organism evidence="2 3">
    <name type="scientific">Trifolium medium</name>
    <dbReference type="NCBI Taxonomy" id="97028"/>
    <lineage>
        <taxon>Eukaryota</taxon>
        <taxon>Viridiplantae</taxon>
        <taxon>Streptophyta</taxon>
        <taxon>Embryophyta</taxon>
        <taxon>Tracheophyta</taxon>
        <taxon>Spermatophyta</taxon>
        <taxon>Magnoliopsida</taxon>
        <taxon>eudicotyledons</taxon>
        <taxon>Gunneridae</taxon>
        <taxon>Pentapetalae</taxon>
        <taxon>rosids</taxon>
        <taxon>fabids</taxon>
        <taxon>Fabales</taxon>
        <taxon>Fabaceae</taxon>
        <taxon>Papilionoideae</taxon>
        <taxon>50 kb inversion clade</taxon>
        <taxon>NPAAA clade</taxon>
        <taxon>Hologalegina</taxon>
        <taxon>IRL clade</taxon>
        <taxon>Trifolieae</taxon>
        <taxon>Trifolium</taxon>
    </lineage>
</organism>
<keyword evidence="1" id="KW-1133">Transmembrane helix</keyword>
<keyword evidence="3" id="KW-1185">Reference proteome</keyword>
<dbReference type="Proteomes" id="UP000265520">
    <property type="component" value="Unassembled WGS sequence"/>
</dbReference>
<keyword evidence="1" id="KW-0472">Membrane</keyword>
<sequence>MFQFQNSFANMFSWVAEPHLYVFATFMSNMVLAFLARLIAD</sequence>